<proteinExistence type="predicted"/>
<accession>A0A520S431</accession>
<feature type="domain" description="Four-carbon acid sugar kinase N-terminal" evidence="1">
    <location>
        <begin position="6"/>
        <end position="145"/>
    </location>
</feature>
<gene>
    <name evidence="2" type="ORF">EVA68_02175</name>
</gene>
<dbReference type="Proteomes" id="UP000316199">
    <property type="component" value="Unassembled WGS sequence"/>
</dbReference>
<evidence type="ECO:0000259" key="1">
    <source>
        <dbReference type="Pfam" id="PF07005"/>
    </source>
</evidence>
<organism evidence="2 3">
    <name type="scientific">OM182 bacterium</name>
    <dbReference type="NCBI Taxonomy" id="2510334"/>
    <lineage>
        <taxon>Bacteria</taxon>
        <taxon>Pseudomonadati</taxon>
        <taxon>Pseudomonadota</taxon>
        <taxon>Gammaproteobacteria</taxon>
        <taxon>OMG group</taxon>
        <taxon>OM182 clade</taxon>
    </lineage>
</organism>
<dbReference type="InterPro" id="IPR037051">
    <property type="entry name" value="4-carb_acid_sugar_kinase_N_sf"/>
</dbReference>
<name>A0A520S431_9GAMM</name>
<dbReference type="AlphaFoldDB" id="A0A520S431"/>
<dbReference type="InterPro" id="IPR010737">
    <property type="entry name" value="4-carb_acid_sugar_kinase_N"/>
</dbReference>
<reference evidence="2 3" key="1">
    <citation type="submission" date="2019-02" db="EMBL/GenBank/DDBJ databases">
        <title>Prokaryotic population dynamics and viral predation in marine succession experiment using metagenomics: the confinement effect.</title>
        <authorList>
            <person name="Haro-Moreno J.M."/>
            <person name="Rodriguez-Valera F."/>
            <person name="Lopez-Perez M."/>
        </authorList>
    </citation>
    <scope>NUCLEOTIDE SEQUENCE [LARGE SCALE GENOMIC DNA]</scope>
    <source>
        <strain evidence="2">MED-G157</strain>
    </source>
</reference>
<dbReference type="SUPFAM" id="SSF142764">
    <property type="entry name" value="YgbK-like"/>
    <property type="match status" value="1"/>
</dbReference>
<comment type="caution">
    <text evidence="2">The sequence shown here is derived from an EMBL/GenBank/DDBJ whole genome shotgun (WGS) entry which is preliminary data.</text>
</comment>
<dbReference type="EMBL" id="SHAG01000004">
    <property type="protein sequence ID" value="RZO77237.1"/>
    <property type="molecule type" value="Genomic_DNA"/>
</dbReference>
<sequence>MMQELFITADDRTGALEIGGIVANTQFSVPVGPEAKSDICCVVDTCSRHLHPEKAKRIVFEKHLREARFHCHKIDSGLRGNWPHEIEALNELGYDVALIPSYPDAGRRCDGGVVYIQDVPILESPFGQDPLTAPCSSRPDEVIEEAGCSFRDTVIWDANNNIELDEAISRCRRESRVLVGPSGAIGAYAAKVFPNLIAQSKPIEPPVLIVCGSLNMLSRQQISNLACPVFGMSDIVDFDGIAVLETPFRSGSISTDEASGTAQAIADKVRDIDYETIFVIGGDTAGAIVGDKTLEVLGTVDTGIPIARFGDKYLVTKGGGIGASDTLVKLLGDIT</sequence>
<evidence type="ECO:0000313" key="2">
    <source>
        <dbReference type="EMBL" id="RZO77237.1"/>
    </source>
</evidence>
<evidence type="ECO:0000313" key="3">
    <source>
        <dbReference type="Proteomes" id="UP000316199"/>
    </source>
</evidence>
<dbReference type="Gene3D" id="3.40.980.20">
    <property type="entry name" value="Four-carbon acid sugar kinase, nucleotide binding domain"/>
    <property type="match status" value="1"/>
</dbReference>
<protein>
    <recommendedName>
        <fullName evidence="1">Four-carbon acid sugar kinase N-terminal domain-containing protein</fullName>
    </recommendedName>
</protein>
<dbReference type="Pfam" id="PF07005">
    <property type="entry name" value="SBD_N"/>
    <property type="match status" value="1"/>
</dbReference>
<dbReference type="InterPro" id="IPR042213">
    <property type="entry name" value="NBD_C_sf"/>
</dbReference>
<dbReference type="Gene3D" id="3.40.50.10840">
    <property type="entry name" value="Putative sugar-binding, N-terminal domain"/>
    <property type="match status" value="1"/>
</dbReference>